<reference evidence="3" key="1">
    <citation type="journal article" date="2019" name="Int. J. Syst. Evol. Microbiol.">
        <title>The Global Catalogue of Microorganisms (GCM) 10K type strain sequencing project: providing services to taxonomists for standard genome sequencing and annotation.</title>
        <authorList>
            <consortium name="The Broad Institute Genomics Platform"/>
            <consortium name="The Broad Institute Genome Sequencing Center for Infectious Disease"/>
            <person name="Wu L."/>
            <person name="Ma J."/>
        </authorList>
    </citation>
    <scope>NUCLEOTIDE SEQUENCE [LARGE SCALE GENOMIC DNA]</scope>
    <source>
        <strain evidence="3">JCM 16904</strain>
    </source>
</reference>
<accession>A0ABP7BSZ5</accession>
<evidence type="ECO:0008006" key="4">
    <source>
        <dbReference type="Google" id="ProtNLM"/>
    </source>
</evidence>
<dbReference type="EMBL" id="BAAAZP010000067">
    <property type="protein sequence ID" value="GAA3667600.1"/>
    <property type="molecule type" value="Genomic_DNA"/>
</dbReference>
<evidence type="ECO:0000256" key="1">
    <source>
        <dbReference type="SAM" id="MobiDB-lite"/>
    </source>
</evidence>
<proteinExistence type="predicted"/>
<keyword evidence="3" id="KW-1185">Reference proteome</keyword>
<sequence>MGFSFKVMPGVRLRVSSRGLRAGIGPSFARMHVGVGRTGLSSSVGPVSFYTSLGGGRRRTSTGGRPTAGSLQRQMAQAQRAAAQAEKAAEAGRLASVFMQILELHRAEFPPAQPPVAAPVPPPELSVFLAPREQQALAGIGVFQRKARAEAKQRARQAAEADMQQWWMQANAERERYQWELSRQWQHLCGNDPEVVLPVLAEAFEDNEAPAVPVALNGAEVSLVILAPGPDFVPERFPSRTAAGNISLKKLTKDRASYYTLTLCGYLLVTLREAFAVAPGLSAARAVVLRTDRVDAYGRVQVSCMLAGRFERCSFDGVRWDAVDAATVVNDTASNLMINQKGAAKEPYPLDLRFEPELQALVNAVDITELTAR</sequence>
<evidence type="ECO:0000313" key="3">
    <source>
        <dbReference type="Proteomes" id="UP001500902"/>
    </source>
</evidence>
<organism evidence="2 3">
    <name type="scientific">Nonomuraea antimicrobica</name>
    <dbReference type="NCBI Taxonomy" id="561173"/>
    <lineage>
        <taxon>Bacteria</taxon>
        <taxon>Bacillati</taxon>
        <taxon>Actinomycetota</taxon>
        <taxon>Actinomycetes</taxon>
        <taxon>Streptosporangiales</taxon>
        <taxon>Streptosporangiaceae</taxon>
        <taxon>Nonomuraea</taxon>
    </lineage>
</organism>
<comment type="caution">
    <text evidence="2">The sequence shown here is derived from an EMBL/GenBank/DDBJ whole genome shotgun (WGS) entry which is preliminary data.</text>
</comment>
<protein>
    <recommendedName>
        <fullName evidence="4">DUF4236 domain-containing protein</fullName>
    </recommendedName>
</protein>
<evidence type="ECO:0000313" key="2">
    <source>
        <dbReference type="EMBL" id="GAA3667600.1"/>
    </source>
</evidence>
<feature type="compositionally biased region" description="Low complexity" evidence="1">
    <location>
        <begin position="61"/>
        <end position="70"/>
    </location>
</feature>
<name>A0ABP7BSZ5_9ACTN</name>
<dbReference type="Proteomes" id="UP001500902">
    <property type="component" value="Unassembled WGS sequence"/>
</dbReference>
<gene>
    <name evidence="2" type="ORF">GCM10022224_034790</name>
</gene>
<feature type="region of interest" description="Disordered" evidence="1">
    <location>
        <begin position="51"/>
        <end position="70"/>
    </location>
</feature>